<keyword evidence="2" id="KW-1185">Reference proteome</keyword>
<reference evidence="1 2" key="1">
    <citation type="submission" date="2020-08" db="EMBL/GenBank/DDBJ databases">
        <title>Genomic Encyclopedia of Type Strains, Phase III (KMG-III): the genomes of soil and plant-associated and newly described type strains.</title>
        <authorList>
            <person name="Whitman W."/>
        </authorList>
    </citation>
    <scope>NUCLEOTIDE SEQUENCE [LARGE SCALE GENOMIC DNA]</scope>
    <source>
        <strain evidence="1 2">CECT 7247</strain>
    </source>
</reference>
<organism evidence="1 2">
    <name type="scientific">Roseateles terrae</name>
    <dbReference type="NCBI Taxonomy" id="431060"/>
    <lineage>
        <taxon>Bacteria</taxon>
        <taxon>Pseudomonadati</taxon>
        <taxon>Pseudomonadota</taxon>
        <taxon>Betaproteobacteria</taxon>
        <taxon>Burkholderiales</taxon>
        <taxon>Sphaerotilaceae</taxon>
        <taxon>Roseateles</taxon>
    </lineage>
</organism>
<gene>
    <name evidence="1" type="ORF">FHS28_000505</name>
</gene>
<accession>A0ABR6GLZ8</accession>
<sequence length="50" mass="5862">MSNFIFALLTSTPGCPDLELVMLRPFETQSDIRLTYSDCRVSNEKVYRRF</sequence>
<dbReference type="EMBL" id="JACHXO010000001">
    <property type="protein sequence ID" value="MBB3193140.1"/>
    <property type="molecule type" value="Genomic_DNA"/>
</dbReference>
<evidence type="ECO:0000313" key="2">
    <source>
        <dbReference type="Proteomes" id="UP000574369"/>
    </source>
</evidence>
<proteinExistence type="predicted"/>
<evidence type="ECO:0000313" key="1">
    <source>
        <dbReference type="EMBL" id="MBB3193140.1"/>
    </source>
</evidence>
<dbReference type="Proteomes" id="UP000574369">
    <property type="component" value="Unassembled WGS sequence"/>
</dbReference>
<protein>
    <submittedName>
        <fullName evidence="1">Uncharacterized protein</fullName>
    </submittedName>
</protein>
<name>A0ABR6GLZ8_9BURK</name>
<comment type="caution">
    <text evidence="1">The sequence shown here is derived from an EMBL/GenBank/DDBJ whole genome shotgun (WGS) entry which is preliminary data.</text>
</comment>